<gene>
    <name evidence="3" type="ORF">GC250_00765</name>
</gene>
<dbReference type="Pfam" id="PF18481">
    <property type="entry name" value="DUF5616"/>
    <property type="match status" value="1"/>
</dbReference>
<dbReference type="InterPro" id="IPR007368">
    <property type="entry name" value="DUF434"/>
</dbReference>
<dbReference type="Pfam" id="PF04256">
    <property type="entry name" value="DUF434"/>
    <property type="match status" value="1"/>
</dbReference>
<reference evidence="3 4" key="1">
    <citation type="submission" date="2019-10" db="EMBL/GenBank/DDBJ databases">
        <title>Sequencing and Assembly of Multiple Reported Metal-Biooxidizing Members of the Extremely Thermoacidophilic Archaeal Family Sulfolobaceae.</title>
        <authorList>
            <person name="Counts J.A."/>
            <person name="Kelly R.M."/>
        </authorList>
    </citation>
    <scope>NUCLEOTIDE SEQUENCE [LARGE SCALE GENOMIC DNA]</scope>
    <source>
        <strain evidence="3 4">DSM 6482</strain>
    </source>
</reference>
<dbReference type="AlphaFoldDB" id="A0A6A9QJW7"/>
<feature type="domain" description="DUF434" evidence="1">
    <location>
        <begin position="29"/>
        <end position="84"/>
    </location>
</feature>
<accession>A0A6A9QJW7</accession>
<evidence type="ECO:0000259" key="2">
    <source>
        <dbReference type="Pfam" id="PF18481"/>
    </source>
</evidence>
<feature type="domain" description="DUF5616" evidence="2">
    <location>
        <begin position="89"/>
        <end position="213"/>
    </location>
</feature>
<dbReference type="PANTHER" id="PTHR42252">
    <property type="entry name" value="DUF5616 DOMAIN-CONTAINING PROTEIN"/>
    <property type="match status" value="1"/>
</dbReference>
<organism evidence="3 4">
    <name type="scientific">Sulfuracidifex metallicus DSM 6482 = JCM 9184</name>
    <dbReference type="NCBI Taxonomy" id="523847"/>
    <lineage>
        <taxon>Archaea</taxon>
        <taxon>Thermoproteota</taxon>
        <taxon>Thermoprotei</taxon>
        <taxon>Sulfolobales</taxon>
        <taxon>Sulfolobaceae</taxon>
        <taxon>Sulfuracidifex</taxon>
    </lineage>
</organism>
<dbReference type="Proteomes" id="UP000470772">
    <property type="component" value="Unassembled WGS sequence"/>
</dbReference>
<evidence type="ECO:0000313" key="3">
    <source>
        <dbReference type="EMBL" id="MUN28028.1"/>
    </source>
</evidence>
<dbReference type="EMBL" id="WGGD01000005">
    <property type="protein sequence ID" value="MUN28028.1"/>
    <property type="molecule type" value="Genomic_DNA"/>
</dbReference>
<keyword evidence="4" id="KW-1185">Reference proteome</keyword>
<dbReference type="InterPro" id="IPR041652">
    <property type="entry name" value="DUF5616"/>
</dbReference>
<protein>
    <submittedName>
        <fullName evidence="3">DUF434 domain-containing protein</fullName>
    </submittedName>
</protein>
<name>A0A6A9QJW7_SULME</name>
<sequence>MGEKAGEKERSLASPLKRAETQLTSLENRLSDAAYDYKFLLNRGYSRDLALQAVTSRYLLSEKERLLLYRCIHSDIEIETIKKKESQDYREILIDGFNLAISIISASLGEAYMCDDGYIRDLGMGRFKKEKEMIVASLKLINEICISMGKLCTFVLDAQISKSGDMAKTVKLFGGSTILSKTVDSFLINAESAVASNDFVILMKAKRIVNILQNRIKVNSPFFSC</sequence>
<evidence type="ECO:0000313" key="4">
    <source>
        <dbReference type="Proteomes" id="UP000470772"/>
    </source>
</evidence>
<proteinExistence type="predicted"/>
<evidence type="ECO:0000259" key="1">
    <source>
        <dbReference type="Pfam" id="PF04256"/>
    </source>
</evidence>
<comment type="caution">
    <text evidence="3">The sequence shown here is derived from an EMBL/GenBank/DDBJ whole genome shotgun (WGS) entry which is preliminary data.</text>
</comment>
<dbReference type="PANTHER" id="PTHR42252:SF1">
    <property type="entry name" value="DUF434 DOMAIN-CONTAINING PROTEIN"/>
    <property type="match status" value="1"/>
</dbReference>